<protein>
    <recommendedName>
        <fullName evidence="4">Bacterial bifunctional deaminase-reductase C-terminal domain-containing protein</fullName>
    </recommendedName>
</protein>
<evidence type="ECO:0000256" key="2">
    <source>
        <dbReference type="ARBA" id="ARBA00022857"/>
    </source>
</evidence>
<proteinExistence type="predicted"/>
<dbReference type="InterPro" id="IPR050765">
    <property type="entry name" value="Riboflavin_Biosynth_HTPR"/>
</dbReference>
<dbReference type="GO" id="GO:0009231">
    <property type="term" value="P:riboflavin biosynthetic process"/>
    <property type="evidence" value="ECO:0007669"/>
    <property type="project" value="InterPro"/>
</dbReference>
<dbReference type="EMBL" id="BJNG01000005">
    <property type="protein sequence ID" value="GEC18469.1"/>
    <property type="molecule type" value="Genomic_DNA"/>
</dbReference>
<dbReference type="PANTHER" id="PTHR38011">
    <property type="entry name" value="DIHYDROFOLATE REDUCTASE FAMILY PROTEIN (AFU_ORTHOLOGUE AFUA_8G06820)"/>
    <property type="match status" value="1"/>
</dbReference>
<reference evidence="5 6" key="1">
    <citation type="submission" date="2019-06" db="EMBL/GenBank/DDBJ databases">
        <title>Whole genome shotgun sequence of Pseudonocardia hydrocarbonoxydans NBRC 14498.</title>
        <authorList>
            <person name="Hosoyama A."/>
            <person name="Uohara A."/>
            <person name="Ohji S."/>
            <person name="Ichikawa N."/>
        </authorList>
    </citation>
    <scope>NUCLEOTIDE SEQUENCE [LARGE SCALE GENOMIC DNA]</scope>
    <source>
        <strain evidence="5 6">NBRC 14498</strain>
    </source>
</reference>
<dbReference type="AlphaFoldDB" id="A0A4Y3WKM3"/>
<dbReference type="Proteomes" id="UP000320338">
    <property type="component" value="Unassembled WGS sequence"/>
</dbReference>
<organism evidence="5 6">
    <name type="scientific">Pseudonocardia hydrocarbonoxydans</name>
    <dbReference type="NCBI Taxonomy" id="76726"/>
    <lineage>
        <taxon>Bacteria</taxon>
        <taxon>Bacillati</taxon>
        <taxon>Actinomycetota</taxon>
        <taxon>Actinomycetes</taxon>
        <taxon>Pseudonocardiales</taxon>
        <taxon>Pseudonocardiaceae</taxon>
        <taxon>Pseudonocardia</taxon>
    </lineage>
</organism>
<dbReference type="GO" id="GO:0008703">
    <property type="term" value="F:5-amino-6-(5-phosphoribosylamino)uracil reductase activity"/>
    <property type="evidence" value="ECO:0007669"/>
    <property type="project" value="InterPro"/>
</dbReference>
<keyword evidence="6" id="KW-1185">Reference proteome</keyword>
<evidence type="ECO:0000256" key="3">
    <source>
        <dbReference type="ARBA" id="ARBA00023002"/>
    </source>
</evidence>
<evidence type="ECO:0000259" key="4">
    <source>
        <dbReference type="Pfam" id="PF01872"/>
    </source>
</evidence>
<dbReference type="InterPro" id="IPR002734">
    <property type="entry name" value="RibDG_C"/>
</dbReference>
<dbReference type="Gene3D" id="3.40.430.10">
    <property type="entry name" value="Dihydrofolate Reductase, subunit A"/>
    <property type="match status" value="1"/>
</dbReference>
<name>A0A4Y3WKM3_9PSEU</name>
<accession>A0A4Y3WKM3</accession>
<evidence type="ECO:0000256" key="1">
    <source>
        <dbReference type="ARBA" id="ARBA00005104"/>
    </source>
</evidence>
<keyword evidence="3" id="KW-0560">Oxidoreductase</keyword>
<evidence type="ECO:0000313" key="6">
    <source>
        <dbReference type="Proteomes" id="UP000320338"/>
    </source>
</evidence>
<comment type="caution">
    <text evidence="5">The sequence shown here is derived from an EMBL/GenBank/DDBJ whole genome shotgun (WGS) entry which is preliminary data.</text>
</comment>
<dbReference type="InterPro" id="IPR024072">
    <property type="entry name" value="DHFR-like_dom_sf"/>
</dbReference>
<gene>
    <name evidence="5" type="ORF">PHY01_07520</name>
</gene>
<comment type="pathway">
    <text evidence="1">Cofactor biosynthesis; riboflavin biosynthesis.</text>
</comment>
<evidence type="ECO:0000313" key="5">
    <source>
        <dbReference type="EMBL" id="GEC18469.1"/>
    </source>
</evidence>
<feature type="domain" description="Bacterial bifunctional deaminase-reductase C-terminal" evidence="4">
    <location>
        <begin position="56"/>
        <end position="240"/>
    </location>
</feature>
<dbReference type="PANTHER" id="PTHR38011:SF7">
    <property type="entry name" value="2,5-DIAMINO-6-RIBOSYLAMINO-4(3H)-PYRIMIDINONE 5'-PHOSPHATE REDUCTASE"/>
    <property type="match status" value="1"/>
</dbReference>
<keyword evidence="2" id="KW-0521">NADP</keyword>
<sequence length="270" mass="27801">MSYPDGHRIGRARVVRSAPACWDPVMDRIWPPGDGPHAVPDDALAEHYAYPDVDAPYVRVNFVSSLDGAVAVEGLSGGLGTDGDKRVFGLLRELAQVVLVGAGTARAEGYRGARRPVRGTAVPPPIAVVTGSADLDPGSALFTDTAVPPIVLTTADAPRARRDRLTAAGADVAVLDSLAPAALLAELGRRGLHRVLCEGGPSLHGALVEADAVDELCLTVSPLLAAGDAGRIATGRAGAAPRAMTLVGALHEDGALLLRYRRTGDVGPPD</sequence>
<dbReference type="Pfam" id="PF01872">
    <property type="entry name" value="RibD_C"/>
    <property type="match status" value="1"/>
</dbReference>
<dbReference type="SUPFAM" id="SSF53597">
    <property type="entry name" value="Dihydrofolate reductase-like"/>
    <property type="match status" value="1"/>
</dbReference>